<organism evidence="1 2">
    <name type="scientific">Caerostris extrusa</name>
    <name type="common">Bark spider</name>
    <name type="synonym">Caerostris bankana</name>
    <dbReference type="NCBI Taxonomy" id="172846"/>
    <lineage>
        <taxon>Eukaryota</taxon>
        <taxon>Metazoa</taxon>
        <taxon>Ecdysozoa</taxon>
        <taxon>Arthropoda</taxon>
        <taxon>Chelicerata</taxon>
        <taxon>Arachnida</taxon>
        <taxon>Araneae</taxon>
        <taxon>Araneomorphae</taxon>
        <taxon>Entelegynae</taxon>
        <taxon>Araneoidea</taxon>
        <taxon>Araneidae</taxon>
        <taxon>Caerostris</taxon>
    </lineage>
</organism>
<name>A0AAV4P2Y7_CAEEX</name>
<reference evidence="1 2" key="1">
    <citation type="submission" date="2021-06" db="EMBL/GenBank/DDBJ databases">
        <title>Caerostris extrusa draft genome.</title>
        <authorList>
            <person name="Kono N."/>
            <person name="Arakawa K."/>
        </authorList>
    </citation>
    <scope>NUCLEOTIDE SEQUENCE [LARGE SCALE GENOMIC DNA]</scope>
</reference>
<gene>
    <name evidence="1" type="ORF">CEXT_129871</name>
</gene>
<protein>
    <submittedName>
        <fullName evidence="1">Uncharacterized protein</fullName>
    </submittedName>
</protein>
<accession>A0AAV4P2Y7</accession>
<dbReference type="AlphaFoldDB" id="A0AAV4P2Y7"/>
<dbReference type="Proteomes" id="UP001054945">
    <property type="component" value="Unassembled WGS sequence"/>
</dbReference>
<comment type="caution">
    <text evidence="1">The sequence shown here is derived from an EMBL/GenBank/DDBJ whole genome shotgun (WGS) entry which is preliminary data.</text>
</comment>
<evidence type="ECO:0000313" key="2">
    <source>
        <dbReference type="Proteomes" id="UP001054945"/>
    </source>
</evidence>
<evidence type="ECO:0000313" key="1">
    <source>
        <dbReference type="EMBL" id="GIX90116.1"/>
    </source>
</evidence>
<proteinExistence type="predicted"/>
<dbReference type="EMBL" id="BPLR01003912">
    <property type="protein sequence ID" value="GIX90116.1"/>
    <property type="molecule type" value="Genomic_DNA"/>
</dbReference>
<sequence>MPHAKAKSNLNLLSKDISITMDRRTHNGSKSKEIVATPAQPTLPPTASHYPSFRKLTYSGRLNSAFPFWKETGPLLHSSLHSEDYLEGVRVKVITGAFLFGPVIYKERLSRCVNGVLFSWPKLVKGANRRVKRSSDEITMD</sequence>
<keyword evidence="2" id="KW-1185">Reference proteome</keyword>